<accession>A0A106Q2E9</accession>
<sequence length="136" mass="15309">MRNFRIGCNDSLLAAITRHENRTDYHETEDDIRNGRRIVCQLTGHGTYDRADEHAERSSQDAIDDPVPRRVVEPGDVECDDGIHHAFHLALYGIKLLLDVLHQVVGMLLVRFGKHTGAGIGLQDAFHFFPRGVQIA</sequence>
<protein>
    <submittedName>
        <fullName evidence="1">Uncharacterized protein</fullName>
    </submittedName>
</protein>
<comment type="caution">
    <text evidence="1">The sequence shown here is derived from an EMBL/GenBank/DDBJ whole genome shotgun (WGS) entry which is preliminary data.</text>
</comment>
<dbReference type="EMBL" id="LPHD01000136">
    <property type="protein sequence ID" value="KWA78771.1"/>
    <property type="molecule type" value="Genomic_DNA"/>
</dbReference>
<evidence type="ECO:0000313" key="2">
    <source>
        <dbReference type="Proteomes" id="UP000060630"/>
    </source>
</evidence>
<evidence type="ECO:0000313" key="1">
    <source>
        <dbReference type="EMBL" id="KWA78771.1"/>
    </source>
</evidence>
<name>A0A106Q2E9_9BURK</name>
<proteinExistence type="predicted"/>
<reference evidence="1 2" key="1">
    <citation type="submission" date="2015-11" db="EMBL/GenBank/DDBJ databases">
        <title>Expanding the genomic diversity of Burkholderia species for the development of highly accurate diagnostics.</title>
        <authorList>
            <person name="Sahl J."/>
            <person name="Keim P."/>
            <person name="Wagner D."/>
        </authorList>
    </citation>
    <scope>NUCLEOTIDE SEQUENCE [LARGE SCALE GENOMIC DNA]</scope>
    <source>
        <strain evidence="1 2">MSMB2087WGS</strain>
    </source>
</reference>
<gene>
    <name evidence="1" type="ORF">WL29_32420</name>
</gene>
<dbReference type="Proteomes" id="UP000060630">
    <property type="component" value="Unassembled WGS sequence"/>
</dbReference>
<dbReference type="AlphaFoldDB" id="A0A106Q2E9"/>
<organism evidence="1 2">
    <name type="scientific">Burkholderia ubonensis</name>
    <dbReference type="NCBI Taxonomy" id="101571"/>
    <lineage>
        <taxon>Bacteria</taxon>
        <taxon>Pseudomonadati</taxon>
        <taxon>Pseudomonadota</taxon>
        <taxon>Betaproteobacteria</taxon>
        <taxon>Burkholderiales</taxon>
        <taxon>Burkholderiaceae</taxon>
        <taxon>Burkholderia</taxon>
        <taxon>Burkholderia cepacia complex</taxon>
    </lineage>
</organism>